<dbReference type="SUPFAM" id="SSF75304">
    <property type="entry name" value="Amidase signature (AS) enzymes"/>
    <property type="match status" value="1"/>
</dbReference>
<evidence type="ECO:0000313" key="4">
    <source>
        <dbReference type="EMBL" id="MFD1301203.1"/>
    </source>
</evidence>
<dbReference type="Pfam" id="PF01425">
    <property type="entry name" value="Amidase"/>
    <property type="match status" value="1"/>
</dbReference>
<dbReference type="Proteomes" id="UP001597176">
    <property type="component" value="Unassembled WGS sequence"/>
</dbReference>
<evidence type="ECO:0000313" key="5">
    <source>
        <dbReference type="Proteomes" id="UP001597176"/>
    </source>
</evidence>
<name>A0ABW3WX04_9HYPH</name>
<dbReference type="Gene3D" id="3.90.1300.10">
    <property type="entry name" value="Amidase signature (AS) domain"/>
    <property type="match status" value="1"/>
</dbReference>
<gene>
    <name evidence="4" type="ORF">ACFQ4G_06335</name>
</gene>
<dbReference type="InterPro" id="IPR036928">
    <property type="entry name" value="AS_sf"/>
</dbReference>
<comment type="function">
    <text evidence="1">Hydrolyzes indole-3-acetamide (IAM) into indole-3-acetic acid (IAA).</text>
</comment>
<dbReference type="EMBL" id="JBHTND010000006">
    <property type="protein sequence ID" value="MFD1301203.1"/>
    <property type="molecule type" value="Genomic_DNA"/>
</dbReference>
<keyword evidence="5" id="KW-1185">Reference proteome</keyword>
<dbReference type="InterPro" id="IPR023631">
    <property type="entry name" value="Amidase_dom"/>
</dbReference>
<feature type="domain" description="Amidase" evidence="3">
    <location>
        <begin position="36"/>
        <end position="467"/>
    </location>
</feature>
<dbReference type="InterPro" id="IPR000120">
    <property type="entry name" value="Amidase"/>
</dbReference>
<dbReference type="RefSeq" id="WP_238208439.1">
    <property type="nucleotide sequence ID" value="NZ_JBHTND010000006.1"/>
</dbReference>
<reference evidence="5" key="1">
    <citation type="journal article" date="2019" name="Int. J. Syst. Evol. Microbiol.">
        <title>The Global Catalogue of Microorganisms (GCM) 10K type strain sequencing project: providing services to taxonomists for standard genome sequencing and annotation.</title>
        <authorList>
            <consortium name="The Broad Institute Genomics Platform"/>
            <consortium name="The Broad Institute Genome Sequencing Center for Infectious Disease"/>
            <person name="Wu L."/>
            <person name="Ma J."/>
        </authorList>
    </citation>
    <scope>NUCLEOTIDE SEQUENCE [LARGE SCALE GENOMIC DNA]</scope>
    <source>
        <strain evidence="5">CCUG 56108</strain>
    </source>
</reference>
<organism evidence="4 5">
    <name type="scientific">Methylobacterium marchantiae</name>
    <dbReference type="NCBI Taxonomy" id="600331"/>
    <lineage>
        <taxon>Bacteria</taxon>
        <taxon>Pseudomonadati</taxon>
        <taxon>Pseudomonadota</taxon>
        <taxon>Alphaproteobacteria</taxon>
        <taxon>Hyphomicrobiales</taxon>
        <taxon>Methylobacteriaceae</taxon>
        <taxon>Methylobacterium</taxon>
    </lineage>
</organism>
<sequence length="485" mass="51841">MNPNSPQTSLPSGGIIGLDATQLVAAIRARQVSCREVIEAHLDRIAQVNERVNAIVSLRSREYLLADADAADADLIRGHWRGPMHGLPHAVKDLAPTRGLRTTFGSPIFAEHVPQEDALFVERLRKAGAILIGKTNVSEFGLGSHSYNPVWGTTLNAYDTALSAGGSSGGAAVATALRMVPMADGSDFAGSLRNPAGWNGIFGFRPSAGRVPSLPGPEAYLQQLATDGPMARTVADLALLLSVMSGPDPRAPLSLAEPGPTADLPAGIGEGTRIGWLGDFVHALPLEAGILPLSLTGLSTLGTAGCRVEEASLGMSRDEIWACWLVWRHVLVGSRYRPLYDDPEKRALMKPELIWEIEGGLSLSADDLYRASATRTRLYQRFLSLFADFDALALPSAQVFPFAHGLSWPRTIAGTTMDTYHRWMEVVVPATLSGCPTICLPLGAWGPDGRSSGLQLIGRPGQDQALLRLARAFEAVSRPTERLPA</sequence>
<dbReference type="PANTHER" id="PTHR11895:SF76">
    <property type="entry name" value="INDOLEACETAMIDE HYDROLASE"/>
    <property type="match status" value="1"/>
</dbReference>
<evidence type="ECO:0000259" key="3">
    <source>
        <dbReference type="Pfam" id="PF01425"/>
    </source>
</evidence>
<evidence type="ECO:0000256" key="2">
    <source>
        <dbReference type="ARBA" id="ARBA00021874"/>
    </source>
</evidence>
<proteinExistence type="predicted"/>
<evidence type="ECO:0000256" key="1">
    <source>
        <dbReference type="ARBA" id="ARBA00003871"/>
    </source>
</evidence>
<dbReference type="PROSITE" id="PS00571">
    <property type="entry name" value="AMIDASES"/>
    <property type="match status" value="1"/>
</dbReference>
<accession>A0ABW3WX04</accession>
<protein>
    <recommendedName>
        <fullName evidence="2">Indoleacetamide hydrolase</fullName>
    </recommendedName>
</protein>
<dbReference type="InterPro" id="IPR020556">
    <property type="entry name" value="Amidase_CS"/>
</dbReference>
<comment type="caution">
    <text evidence="4">The sequence shown here is derived from an EMBL/GenBank/DDBJ whole genome shotgun (WGS) entry which is preliminary data.</text>
</comment>
<dbReference type="PANTHER" id="PTHR11895">
    <property type="entry name" value="TRANSAMIDASE"/>
    <property type="match status" value="1"/>
</dbReference>
<dbReference type="NCBIfam" id="NF005686">
    <property type="entry name" value="PRK07486.1"/>
    <property type="match status" value="1"/>
</dbReference>